<feature type="binding site" evidence="10">
    <location>
        <position position="122"/>
    </location>
    <ligand>
        <name>substrate</name>
    </ligand>
</feature>
<dbReference type="GO" id="GO:0050897">
    <property type="term" value="F:cobalt ion binding"/>
    <property type="evidence" value="ECO:0007669"/>
    <property type="project" value="UniProtKB-UniRule"/>
</dbReference>
<feature type="binding site" evidence="10">
    <location>
        <position position="253"/>
    </location>
    <ligand>
        <name>substrate</name>
    </ligand>
</feature>
<evidence type="ECO:0000313" key="11">
    <source>
        <dbReference type="EMBL" id="QOP43795.1"/>
    </source>
</evidence>
<dbReference type="Gene3D" id="3.40.718.10">
    <property type="entry name" value="Isopropylmalate Dehydrogenase"/>
    <property type="match status" value="1"/>
</dbReference>
<dbReference type="PANTHER" id="PTHR30004">
    <property type="entry name" value="4-HYDROXYTHREONINE-4-PHOSPHATE DEHYDROGENASE"/>
    <property type="match status" value="1"/>
</dbReference>
<proteinExistence type="inferred from homology"/>
<comment type="similarity">
    <text evidence="10">Belongs to the PdxA family.</text>
</comment>
<dbReference type="PANTHER" id="PTHR30004:SF6">
    <property type="entry name" value="D-THREONATE 4-PHOSPHATE DEHYDROGENASE"/>
    <property type="match status" value="1"/>
</dbReference>
<evidence type="ECO:0000256" key="10">
    <source>
        <dbReference type="HAMAP-Rule" id="MF_02086"/>
    </source>
</evidence>
<evidence type="ECO:0000256" key="6">
    <source>
        <dbReference type="ARBA" id="ARBA00023002"/>
    </source>
</evidence>
<dbReference type="EC" id="1.1.1.262" evidence="10"/>
<keyword evidence="9 10" id="KW-0170">Cobalt</keyword>
<keyword evidence="5 10" id="KW-0521">NADP</keyword>
<gene>
    <name evidence="10" type="primary">pdxA</name>
    <name evidence="11" type="ORF">FJR45_07455</name>
</gene>
<dbReference type="RefSeq" id="WP_193149984.1">
    <property type="nucleotide sequence ID" value="NZ_CP041235.1"/>
</dbReference>
<evidence type="ECO:0000256" key="2">
    <source>
        <dbReference type="ARBA" id="ARBA00022723"/>
    </source>
</evidence>
<feature type="binding site" evidence="10">
    <location>
        <position position="262"/>
    </location>
    <ligand>
        <name>substrate</name>
    </ligand>
</feature>
<dbReference type="NCBIfam" id="TIGR00557">
    <property type="entry name" value="pdxA"/>
    <property type="match status" value="1"/>
</dbReference>
<name>A0A7M1B2C4_9BACT</name>
<dbReference type="SUPFAM" id="SSF53659">
    <property type="entry name" value="Isocitrate/Isopropylmalate dehydrogenase-like"/>
    <property type="match status" value="1"/>
</dbReference>
<keyword evidence="7 10" id="KW-0520">NAD</keyword>
<accession>A0A7M1B2C4</accession>
<comment type="miscellaneous">
    <text evidence="10">The active site is located at the dimer interface.</text>
</comment>
<evidence type="ECO:0000256" key="7">
    <source>
        <dbReference type="ARBA" id="ARBA00023027"/>
    </source>
</evidence>
<dbReference type="InterPro" id="IPR005255">
    <property type="entry name" value="PdxA_fam"/>
</dbReference>
<feature type="binding site" evidence="10">
    <location>
        <position position="121"/>
    </location>
    <ligand>
        <name>substrate</name>
    </ligand>
</feature>
<keyword evidence="2 10" id="KW-0479">Metal-binding</keyword>
<evidence type="ECO:0000256" key="9">
    <source>
        <dbReference type="ARBA" id="ARBA00023285"/>
    </source>
</evidence>
<comment type="cofactor">
    <cofactor evidence="10">
        <name>Zn(2+)</name>
        <dbReference type="ChEBI" id="CHEBI:29105"/>
    </cofactor>
    <cofactor evidence="10">
        <name>Mg(2+)</name>
        <dbReference type="ChEBI" id="CHEBI:18420"/>
    </cofactor>
    <cofactor evidence="10">
        <name>Co(2+)</name>
        <dbReference type="ChEBI" id="CHEBI:48828"/>
    </cofactor>
</comment>
<evidence type="ECO:0000256" key="4">
    <source>
        <dbReference type="ARBA" id="ARBA00022842"/>
    </source>
</evidence>
<dbReference type="GO" id="GO:0008615">
    <property type="term" value="P:pyridoxine biosynthetic process"/>
    <property type="evidence" value="ECO:0007669"/>
    <property type="project" value="UniProtKB-UniRule"/>
</dbReference>
<keyword evidence="4 10" id="KW-0460">Magnesium</keyword>
<keyword evidence="6 10" id="KW-0560">Oxidoreductase</keyword>
<dbReference type="AlphaFoldDB" id="A0A7M1B2C4"/>
<evidence type="ECO:0000256" key="3">
    <source>
        <dbReference type="ARBA" id="ARBA00022833"/>
    </source>
</evidence>
<comment type="subcellular location">
    <subcellularLocation>
        <location evidence="10">Cytoplasm</location>
    </subcellularLocation>
</comment>
<keyword evidence="3 10" id="KW-0862">Zinc</keyword>
<sequence length="313" mass="34643">MSQPTIAVSVGDVNGVGVEIALKAHEEIAEICHPVYCINKNILQKASALLHVSIPDDFTLYEVAGDFAVQPGKVDAKSGLYAYDSFMAAVHLCEEKKTKAVVTLPIHKEAWMQAGLEYKGHTDLLRKHFDKEAIMMLGCHKMYVALFTEHIPLKDVAKNIKYKKLKQFFLDMHNAIPKAPVAVLGLNPHAGDNGVLGHEELIITKAIKSANKKIGFERFVGPIVPDVAFAPYCRNNYNYFVAMYHDQGLAPLKALYFDESVNISLNLPIIRTSVDHGTAFDIAYKNEAKTLSYINAVQAALEFIKAEESIPSN</sequence>
<dbReference type="GO" id="GO:0008270">
    <property type="term" value="F:zinc ion binding"/>
    <property type="evidence" value="ECO:0007669"/>
    <property type="project" value="UniProtKB-UniRule"/>
</dbReference>
<feature type="binding site" evidence="10">
    <location>
        <position position="189"/>
    </location>
    <ligand>
        <name>a divalent metal cation</name>
        <dbReference type="ChEBI" id="CHEBI:60240"/>
        <note>ligand shared between dimeric partners</note>
    </ligand>
</feature>
<dbReference type="Proteomes" id="UP000593719">
    <property type="component" value="Chromosome"/>
</dbReference>
<evidence type="ECO:0000256" key="5">
    <source>
        <dbReference type="ARBA" id="ARBA00022857"/>
    </source>
</evidence>
<comment type="function">
    <text evidence="10">Catalyzes the NAD(P)-dependent oxidation of 4-(phosphooxy)-L-threonine (HTP) into 2-amino-3-oxo-4-(phosphooxy)butyric acid which spontaneously decarboxylates to form 3-amino-2-oxopropyl phosphate (AHAP).</text>
</comment>
<reference evidence="11 12" key="1">
    <citation type="submission" date="2019-06" db="EMBL/GenBank/DDBJ databases">
        <title>Sulfurimonas gotlandica sp. nov., a chemoautotrophic and psychrotolerant epsilonproteobacterium isolated from a pelagic redoxcline, and an emended description of the genus Sulfurimonas.</title>
        <authorList>
            <person name="Wang S."/>
            <person name="Jiang L."/>
            <person name="Shao Z."/>
        </authorList>
    </citation>
    <scope>NUCLEOTIDE SEQUENCE [LARGE SCALE GENOMIC DNA]</scope>
    <source>
        <strain evidence="11 12">S2-6</strain>
    </source>
</reference>
<organism evidence="11 12">
    <name type="scientific">Sulfurimonas sediminis</name>
    <dbReference type="NCBI Taxonomy" id="2590020"/>
    <lineage>
        <taxon>Bacteria</taxon>
        <taxon>Pseudomonadati</taxon>
        <taxon>Campylobacterota</taxon>
        <taxon>Epsilonproteobacteria</taxon>
        <taxon>Campylobacterales</taxon>
        <taxon>Sulfurimonadaceae</taxon>
        <taxon>Sulfurimonas</taxon>
    </lineage>
</organism>
<dbReference type="EMBL" id="CP041235">
    <property type="protein sequence ID" value="QOP43795.1"/>
    <property type="molecule type" value="Genomic_DNA"/>
</dbReference>
<dbReference type="GO" id="GO:0051287">
    <property type="term" value="F:NAD binding"/>
    <property type="evidence" value="ECO:0007669"/>
    <property type="project" value="InterPro"/>
</dbReference>
<dbReference type="KEGG" id="ssei:FJR45_07455"/>
<comment type="catalytic activity">
    <reaction evidence="10">
        <text>4-(phosphooxy)-L-threonine + NAD(+) = 3-amino-2-oxopropyl phosphate + CO2 + NADH</text>
        <dbReference type="Rhea" id="RHEA:32275"/>
        <dbReference type="ChEBI" id="CHEBI:16526"/>
        <dbReference type="ChEBI" id="CHEBI:57279"/>
        <dbReference type="ChEBI" id="CHEBI:57540"/>
        <dbReference type="ChEBI" id="CHEBI:57945"/>
        <dbReference type="ChEBI" id="CHEBI:58452"/>
        <dbReference type="EC" id="1.1.1.262"/>
    </reaction>
</comment>
<evidence type="ECO:0000256" key="8">
    <source>
        <dbReference type="ARBA" id="ARBA00023096"/>
    </source>
</evidence>
<evidence type="ECO:0000313" key="12">
    <source>
        <dbReference type="Proteomes" id="UP000593719"/>
    </source>
</evidence>
<dbReference type="HAMAP" id="MF_02086">
    <property type="entry name" value="PdxA_Epsilonprot"/>
    <property type="match status" value="1"/>
</dbReference>
<dbReference type="GO" id="GO:0050570">
    <property type="term" value="F:4-hydroxythreonine-4-phosphate dehydrogenase activity"/>
    <property type="evidence" value="ECO:0007669"/>
    <property type="project" value="UniProtKB-UniRule"/>
</dbReference>
<protein>
    <recommendedName>
        <fullName evidence="10">4-hydroxythreonine-4-phosphate dehydrogenase</fullName>
        <ecNumber evidence="10">1.1.1.262</ecNumber>
    </recommendedName>
    <alternativeName>
        <fullName evidence="10">4-(phosphohydroxy)-L-threonine dehydrogenase</fullName>
    </alternativeName>
</protein>
<dbReference type="InterPro" id="IPR037539">
    <property type="entry name" value="PdxA_epsilonprot"/>
</dbReference>
<keyword evidence="8 10" id="KW-0664">Pyridoxine biosynthesis</keyword>
<dbReference type="GO" id="GO:0005737">
    <property type="term" value="C:cytoplasm"/>
    <property type="evidence" value="ECO:0007669"/>
    <property type="project" value="UniProtKB-SubCell"/>
</dbReference>
<feature type="binding site" evidence="10">
    <location>
        <position position="245"/>
    </location>
    <ligand>
        <name>a divalent metal cation</name>
        <dbReference type="ChEBI" id="CHEBI:60240"/>
        <note>ligand shared between dimeric partners</note>
    </ligand>
</feature>
<dbReference type="Pfam" id="PF04166">
    <property type="entry name" value="PdxA"/>
    <property type="match status" value="1"/>
</dbReference>
<evidence type="ECO:0000256" key="1">
    <source>
        <dbReference type="ARBA" id="ARBA00022490"/>
    </source>
</evidence>
<keyword evidence="1 10" id="KW-0963">Cytoplasm</keyword>
<dbReference type="GO" id="GO:0042823">
    <property type="term" value="P:pyridoxal phosphate biosynthetic process"/>
    <property type="evidence" value="ECO:0007669"/>
    <property type="project" value="UniProtKB-UniRule"/>
</dbReference>
<feature type="binding site" evidence="10">
    <location>
        <position position="271"/>
    </location>
    <ligand>
        <name>substrate</name>
    </ligand>
</feature>
<keyword evidence="12" id="KW-1185">Reference proteome</keyword>
<dbReference type="NCBIfam" id="NF003040">
    <property type="entry name" value="PRK03946.1"/>
    <property type="match status" value="1"/>
</dbReference>
<dbReference type="UniPathway" id="UPA00244">
    <property type="reaction ID" value="UER00312"/>
</dbReference>
<feature type="binding site" evidence="10">
    <location>
        <position position="150"/>
    </location>
    <ligand>
        <name>a divalent metal cation</name>
        <dbReference type="ChEBI" id="CHEBI:60240"/>
        <note>ligand shared between dimeric partners</note>
    </ligand>
</feature>
<comment type="subunit">
    <text evidence="10">Homodimer.</text>
</comment>
<comment type="pathway">
    <text evidence="10">Cofactor biosynthesis; pyridoxine 5'-phosphate biosynthesis; pyridoxine 5'-phosphate from D-erythrose 4-phosphate: step 4/5.</text>
</comment>
<dbReference type="GO" id="GO:0000287">
    <property type="term" value="F:magnesium ion binding"/>
    <property type="evidence" value="ECO:0007669"/>
    <property type="project" value="UniProtKB-UniRule"/>
</dbReference>